<accession>A0A1V4I6T8</accession>
<evidence type="ECO:0000313" key="1">
    <source>
        <dbReference type="EMBL" id="OPJ55590.1"/>
    </source>
</evidence>
<keyword evidence="2" id="KW-1185">Reference proteome</keyword>
<dbReference type="OrthoDB" id="2925715at2"/>
<proteinExistence type="predicted"/>
<dbReference type="EMBL" id="MZGW01000004">
    <property type="protein sequence ID" value="OPJ55590.1"/>
    <property type="molecule type" value="Genomic_DNA"/>
</dbReference>
<gene>
    <name evidence="1" type="ORF">CLOTH_13490</name>
</gene>
<evidence type="ECO:0000313" key="2">
    <source>
        <dbReference type="Proteomes" id="UP000190140"/>
    </source>
</evidence>
<protein>
    <recommendedName>
        <fullName evidence="3">Phage holin</fullName>
    </recommendedName>
</protein>
<dbReference type="Proteomes" id="UP000190140">
    <property type="component" value="Unassembled WGS sequence"/>
</dbReference>
<reference evidence="1 2" key="1">
    <citation type="submission" date="2017-03" db="EMBL/GenBank/DDBJ databases">
        <title>Genome sequence of Clostridium thermoalcaliphilum DSM 7309.</title>
        <authorList>
            <person name="Poehlein A."/>
            <person name="Daniel R."/>
        </authorList>
    </citation>
    <scope>NUCLEOTIDE SEQUENCE [LARGE SCALE GENOMIC DNA]</scope>
    <source>
        <strain evidence="1 2">DSM 7309</strain>
    </source>
</reference>
<dbReference type="RefSeq" id="WP_079412351.1">
    <property type="nucleotide sequence ID" value="NZ_MZGW01000004.1"/>
</dbReference>
<dbReference type="AlphaFoldDB" id="A0A1V4I6T8"/>
<sequence>MEYYANPIIISIIIGLTQAAKTAGFPSRYAPLLALFLGIGISIFYDTSIDVKERVLKGVIAGLTSSGLFSGCKSIVKK</sequence>
<comment type="caution">
    <text evidence="1">The sequence shown here is derived from an EMBL/GenBank/DDBJ whole genome shotgun (WGS) entry which is preliminary data.</text>
</comment>
<evidence type="ECO:0008006" key="3">
    <source>
        <dbReference type="Google" id="ProtNLM"/>
    </source>
</evidence>
<dbReference type="STRING" id="29349.CLOTH_13490"/>
<name>A0A1V4I6T8_9FIRM</name>
<organism evidence="1 2">
    <name type="scientific">Alkalithermobacter paradoxus</name>
    <dbReference type="NCBI Taxonomy" id="29349"/>
    <lineage>
        <taxon>Bacteria</taxon>
        <taxon>Bacillati</taxon>
        <taxon>Bacillota</taxon>
        <taxon>Clostridia</taxon>
        <taxon>Peptostreptococcales</taxon>
        <taxon>Tepidibacteraceae</taxon>
        <taxon>Alkalithermobacter</taxon>
    </lineage>
</organism>